<feature type="transmembrane region" description="Helical" evidence="2">
    <location>
        <begin position="150"/>
        <end position="167"/>
    </location>
</feature>
<organism evidence="4 5">
    <name type="scientific">Bacillus paranthracis</name>
    <dbReference type="NCBI Taxonomy" id="2026186"/>
    <lineage>
        <taxon>Bacteria</taxon>
        <taxon>Bacillati</taxon>
        <taxon>Bacillota</taxon>
        <taxon>Bacilli</taxon>
        <taxon>Bacillales</taxon>
        <taxon>Bacillaceae</taxon>
        <taxon>Bacillus</taxon>
        <taxon>Bacillus cereus group</taxon>
    </lineage>
</organism>
<keyword evidence="2" id="KW-1133">Transmembrane helix</keyword>
<protein>
    <recommendedName>
        <fullName evidence="3">DUF8208 domain-containing protein</fullName>
    </recommendedName>
</protein>
<feature type="compositionally biased region" description="Polar residues" evidence="1">
    <location>
        <begin position="812"/>
        <end position="828"/>
    </location>
</feature>
<evidence type="ECO:0000313" key="5">
    <source>
        <dbReference type="Proteomes" id="UP001221092"/>
    </source>
</evidence>
<feature type="compositionally biased region" description="Basic and acidic residues" evidence="1">
    <location>
        <begin position="676"/>
        <end position="689"/>
    </location>
</feature>
<feature type="compositionally biased region" description="Basic and acidic residues" evidence="1">
    <location>
        <begin position="796"/>
        <end position="807"/>
    </location>
</feature>
<feature type="compositionally biased region" description="Basic and acidic residues" evidence="1">
    <location>
        <begin position="706"/>
        <end position="719"/>
    </location>
</feature>
<feature type="domain" description="DUF8208" evidence="3">
    <location>
        <begin position="68"/>
        <end position="441"/>
    </location>
</feature>
<keyword evidence="2" id="KW-0812">Transmembrane</keyword>
<evidence type="ECO:0000256" key="2">
    <source>
        <dbReference type="SAM" id="Phobius"/>
    </source>
</evidence>
<feature type="compositionally biased region" description="Basic and acidic residues" evidence="1">
    <location>
        <begin position="461"/>
        <end position="499"/>
    </location>
</feature>
<feature type="transmembrane region" description="Helical" evidence="2">
    <location>
        <begin position="373"/>
        <end position="394"/>
    </location>
</feature>
<dbReference type="NCBIfam" id="NF045890">
    <property type="entry name" value="conj_pls20_p028"/>
    <property type="match status" value="1"/>
</dbReference>
<feature type="region of interest" description="Disordered" evidence="1">
    <location>
        <begin position="1098"/>
        <end position="1121"/>
    </location>
</feature>
<dbReference type="EMBL" id="CP119630">
    <property type="protein sequence ID" value="WES09581.1"/>
    <property type="molecule type" value="Genomic_DNA"/>
</dbReference>
<dbReference type="Pfam" id="PF26635">
    <property type="entry name" value="DUF8208"/>
    <property type="match status" value="1"/>
</dbReference>
<feature type="compositionally biased region" description="Polar residues" evidence="1">
    <location>
        <begin position="599"/>
        <end position="609"/>
    </location>
</feature>
<name>A0AAX3QKV3_9BACI</name>
<dbReference type="Proteomes" id="UP001221092">
    <property type="component" value="Plasmid p.BC006.1"/>
</dbReference>
<feature type="compositionally biased region" description="Basic and acidic residues" evidence="1">
    <location>
        <begin position="646"/>
        <end position="659"/>
    </location>
</feature>
<keyword evidence="2" id="KW-0472">Membrane</keyword>
<feature type="transmembrane region" description="Helical" evidence="2">
    <location>
        <begin position="117"/>
        <end position="138"/>
    </location>
</feature>
<dbReference type="InterPro" id="IPR058521">
    <property type="entry name" value="DUF8208"/>
</dbReference>
<evidence type="ECO:0000259" key="3">
    <source>
        <dbReference type="Pfam" id="PF26635"/>
    </source>
</evidence>
<feature type="region of interest" description="Disordered" evidence="1">
    <location>
        <begin position="461"/>
        <end position="507"/>
    </location>
</feature>
<dbReference type="InterPro" id="IPR058066">
    <property type="entry name" value="pXO2-14_N"/>
</dbReference>
<keyword evidence="4" id="KW-0614">Plasmid</keyword>
<feature type="compositionally biased region" description="Basic and acidic residues" evidence="1">
    <location>
        <begin position="766"/>
        <end position="779"/>
    </location>
</feature>
<proteinExistence type="predicted"/>
<evidence type="ECO:0000256" key="1">
    <source>
        <dbReference type="SAM" id="MobiDB-lite"/>
    </source>
</evidence>
<gene>
    <name evidence="4" type="ORF">P3K65_27540</name>
</gene>
<evidence type="ECO:0000313" key="4">
    <source>
        <dbReference type="EMBL" id="WES09581.1"/>
    </source>
</evidence>
<accession>A0AAX3QKV3</accession>
<dbReference type="AlphaFoldDB" id="A0AAX3QKV3"/>
<feature type="transmembrane region" description="Helical" evidence="2">
    <location>
        <begin position="316"/>
        <end position="339"/>
    </location>
</feature>
<sequence>MAATKLKEWFLKSKRTLTIGVFTVLILISSFIFSPVTFADGWWDEIVWKWDDVKKEEALVFLDNDWIQYGNILGMILQSLKGWIIQPLFAMVSSLEDLIPKTFSFFDLLEDTGLNSFAASIMKGLFYALLLLVIVWLAIKTIIQHKPPRFKSVVVNIIVMIGLIGGLNELMADMQKMATDFYEDTTNDSKAKEGLAFSIVRQNTADLAYLSTVGFGAIQIKDSDQSASHFDERYPKNSLSKEMYMAADLGDIISPDVVDKLKDQDDVAEETKFLAYRVTNNGVEEALESIEDSFFNPFKDTFPSGYIRYPMKFTTIFWGLASLGIAYLFTIFVFVMTIFEIAMKKIIAPIVFVTDIETGEKTKMVIQDIAKGFMLIGFTGLSLRFYTIAVNFLAGKDINAFLYIVAMICLTGALIKGSDSILKYFGVDVGLKEGKNNLMAAVGMLAAANGARKGVSNMFKSAKDKMGGQNKQTRDDTPKRSEMDAEDMENHQNEKEKGNKKSGITPKKFMKNTGAALSYASNRGVGGMMNDAGNLVAATVGGAVDKGKEKVTGVAKDVSDGVKGTIDEFKEGQAEGKQKAQENNDRQLLNRMGKDIHKNANSGTEQSANPKVEDVSVGNKQQVERELEVANRINNPGRNEVPNDQAKGDRQQVERELEVANRINNPGRNEVPNDQAKGDRQQVERELEVANRINNPGRNEVPNDQAKGDRQQVERELEVVNRINNPGRNEVPNDQAKGDRQQVERELEVANRINNPGRNEVPNDQAKGDRQQVERELEVANRINNPGRNEIPNDQAKGDRQQVERQVEVANRLNNTGSNEVPNTQAKGENQRVERQVEVANRLNNTGSNEVPNTQAKVENQQVERQVNVADRLNSVGASSVSQNNIKPEASTVQREVNIQDNVKSQGSVNSGNVSVNGTTVQREVNVQDNVKNQGSVNSGNVSVNGTTVQREVNVQDNVKNQGSVNSGNVSVNGTTVQREVNVQDNVKNQGSVNSGNVSVNGTTVQREVNVQDNVRSQGTVSSGNVSVNGTTVQREVNVQDNVRSQGTVSSGNVSVNGTTVQREVNVQDNVKDQGTVSSGNVGVNGATVQREVHVQEKEVRASGLRQRGIKRNRTDQLRRN</sequence>
<reference evidence="4" key="1">
    <citation type="submission" date="2023-03" db="EMBL/GenBank/DDBJ databases">
        <authorList>
            <person name="Liu Z."/>
        </authorList>
    </citation>
    <scope>NUCLEOTIDE SEQUENCE</scope>
    <source>
        <strain evidence="4">Bc006</strain>
        <plasmid evidence="4">p.BC006.1</plasmid>
    </source>
</reference>
<geneLocation type="plasmid" evidence="4 5">
    <name>p.BC006.1</name>
</geneLocation>
<feature type="region of interest" description="Disordered" evidence="1">
    <location>
        <begin position="597"/>
        <end position="833"/>
    </location>
</feature>
<dbReference type="RefSeq" id="WP_276105274.1">
    <property type="nucleotide sequence ID" value="NZ_CP119630.1"/>
</dbReference>
<feature type="compositionally biased region" description="Basic and acidic residues" evidence="1">
    <location>
        <begin position="736"/>
        <end position="749"/>
    </location>
</feature>